<organism evidence="2 3">
    <name type="scientific">Polypedilum vanderplanki</name>
    <name type="common">Sleeping chironomid midge</name>
    <dbReference type="NCBI Taxonomy" id="319348"/>
    <lineage>
        <taxon>Eukaryota</taxon>
        <taxon>Metazoa</taxon>
        <taxon>Ecdysozoa</taxon>
        <taxon>Arthropoda</taxon>
        <taxon>Hexapoda</taxon>
        <taxon>Insecta</taxon>
        <taxon>Pterygota</taxon>
        <taxon>Neoptera</taxon>
        <taxon>Endopterygota</taxon>
        <taxon>Diptera</taxon>
        <taxon>Nematocera</taxon>
        <taxon>Chironomoidea</taxon>
        <taxon>Chironomidae</taxon>
        <taxon>Chironominae</taxon>
        <taxon>Polypedilum</taxon>
        <taxon>Polypedilum</taxon>
    </lineage>
</organism>
<dbReference type="Proteomes" id="UP001107558">
    <property type="component" value="Chromosome 2"/>
</dbReference>
<dbReference type="EMBL" id="JADBJN010000002">
    <property type="protein sequence ID" value="KAG5674957.1"/>
    <property type="molecule type" value="Genomic_DNA"/>
</dbReference>
<feature type="coiled-coil region" evidence="1">
    <location>
        <begin position="42"/>
        <end position="97"/>
    </location>
</feature>
<evidence type="ECO:0000313" key="2">
    <source>
        <dbReference type="EMBL" id="KAG5674957.1"/>
    </source>
</evidence>
<dbReference type="OrthoDB" id="10515840at2759"/>
<dbReference type="AlphaFoldDB" id="A0A9J6BZG3"/>
<sequence length="190" mass="21808">MDIPEISELKTISSNFKNLGFTNLLKEETICAEKSKKLLAEIDDKLEIVQALDEQIQELEDDIEVVNENIEVLDVEIIRIKTQVKKAEKQIGKLESMNTSKVKIDASESDKLKIRKNLTKLSIVKKLTGLQLNKDGKGFIIDNDGQIKDFQINKNKSKEAINDQLWNEINQCSKYKDEWQTLFQSQAQPK</sequence>
<evidence type="ECO:0000256" key="1">
    <source>
        <dbReference type="SAM" id="Coils"/>
    </source>
</evidence>
<protein>
    <submittedName>
        <fullName evidence="2">Uncharacterized protein</fullName>
    </submittedName>
</protein>
<reference evidence="2" key="1">
    <citation type="submission" date="2021-03" db="EMBL/GenBank/DDBJ databases">
        <title>Chromosome level genome of the anhydrobiotic midge Polypedilum vanderplanki.</title>
        <authorList>
            <person name="Yoshida Y."/>
            <person name="Kikawada T."/>
            <person name="Gusev O."/>
        </authorList>
    </citation>
    <scope>NUCLEOTIDE SEQUENCE</scope>
    <source>
        <strain evidence="2">NIAS01</strain>
        <tissue evidence="2">Whole body or cell culture</tissue>
    </source>
</reference>
<name>A0A9J6BZG3_POLVA</name>
<keyword evidence="3" id="KW-1185">Reference proteome</keyword>
<evidence type="ECO:0000313" key="3">
    <source>
        <dbReference type="Proteomes" id="UP001107558"/>
    </source>
</evidence>
<gene>
    <name evidence="2" type="ORF">PVAND_004901</name>
</gene>
<accession>A0A9J6BZG3</accession>
<comment type="caution">
    <text evidence="2">The sequence shown here is derived from an EMBL/GenBank/DDBJ whole genome shotgun (WGS) entry which is preliminary data.</text>
</comment>
<keyword evidence="1" id="KW-0175">Coiled coil</keyword>
<proteinExistence type="predicted"/>